<accession>A0A4C1VX25</accession>
<sequence>MHIEAVLFGVPPTPSGAPLPCPGLEYCHEERAAIYMGLIFSGGTQQGTRMPPYVNLPRWTLHIAQDDSFARAGPSSSHLQLVCACALFCDYAIAWHVLEPSSKLLVRVTLC</sequence>
<organism evidence="1 2">
    <name type="scientific">Eumeta variegata</name>
    <name type="common">Bagworm moth</name>
    <name type="synonym">Eumeta japonica</name>
    <dbReference type="NCBI Taxonomy" id="151549"/>
    <lineage>
        <taxon>Eukaryota</taxon>
        <taxon>Metazoa</taxon>
        <taxon>Ecdysozoa</taxon>
        <taxon>Arthropoda</taxon>
        <taxon>Hexapoda</taxon>
        <taxon>Insecta</taxon>
        <taxon>Pterygota</taxon>
        <taxon>Neoptera</taxon>
        <taxon>Endopterygota</taxon>
        <taxon>Lepidoptera</taxon>
        <taxon>Glossata</taxon>
        <taxon>Ditrysia</taxon>
        <taxon>Tineoidea</taxon>
        <taxon>Psychidae</taxon>
        <taxon>Oiketicinae</taxon>
        <taxon>Eumeta</taxon>
    </lineage>
</organism>
<dbReference type="AlphaFoldDB" id="A0A4C1VX25"/>
<gene>
    <name evidence="1" type="ORF">EVAR_87485_1</name>
</gene>
<dbReference type="Proteomes" id="UP000299102">
    <property type="component" value="Unassembled WGS sequence"/>
</dbReference>
<evidence type="ECO:0000313" key="2">
    <source>
        <dbReference type="Proteomes" id="UP000299102"/>
    </source>
</evidence>
<comment type="caution">
    <text evidence="1">The sequence shown here is derived from an EMBL/GenBank/DDBJ whole genome shotgun (WGS) entry which is preliminary data.</text>
</comment>
<proteinExistence type="predicted"/>
<reference evidence="1 2" key="1">
    <citation type="journal article" date="2019" name="Commun. Biol.">
        <title>The bagworm genome reveals a unique fibroin gene that provides high tensile strength.</title>
        <authorList>
            <person name="Kono N."/>
            <person name="Nakamura H."/>
            <person name="Ohtoshi R."/>
            <person name="Tomita M."/>
            <person name="Numata K."/>
            <person name="Arakawa K."/>
        </authorList>
    </citation>
    <scope>NUCLEOTIDE SEQUENCE [LARGE SCALE GENOMIC DNA]</scope>
</reference>
<evidence type="ECO:0000313" key="1">
    <source>
        <dbReference type="EMBL" id="GBP43568.1"/>
    </source>
</evidence>
<keyword evidence="2" id="KW-1185">Reference proteome</keyword>
<name>A0A4C1VX25_EUMVA</name>
<protein>
    <submittedName>
        <fullName evidence="1">Uncharacterized protein</fullName>
    </submittedName>
</protein>
<dbReference type="EMBL" id="BGZK01000438">
    <property type="protein sequence ID" value="GBP43568.1"/>
    <property type="molecule type" value="Genomic_DNA"/>
</dbReference>